<feature type="domain" description="Tyr recombinase" evidence="2">
    <location>
        <begin position="194"/>
        <end position="418"/>
    </location>
</feature>
<dbReference type="InterPro" id="IPR011010">
    <property type="entry name" value="DNA_brk_join_enz"/>
</dbReference>
<accession>A0ABT6UU71</accession>
<dbReference type="Proteomes" id="UP001225957">
    <property type="component" value="Unassembled WGS sequence"/>
</dbReference>
<dbReference type="EMBL" id="JASCQP010000002">
    <property type="protein sequence ID" value="MDI5889502.1"/>
    <property type="molecule type" value="Genomic_DNA"/>
</dbReference>
<proteinExistence type="predicted"/>
<dbReference type="PROSITE" id="PS51898">
    <property type="entry name" value="TYR_RECOMBINASE"/>
    <property type="match status" value="1"/>
</dbReference>
<dbReference type="InterPro" id="IPR002104">
    <property type="entry name" value="Integrase_catalytic"/>
</dbReference>
<dbReference type="Pfam" id="PF00589">
    <property type="entry name" value="Phage_integrase"/>
    <property type="match status" value="1"/>
</dbReference>
<keyword evidence="1" id="KW-0233">DNA recombination</keyword>
<reference evidence="3 4" key="1">
    <citation type="submission" date="2023-04" db="EMBL/GenBank/DDBJ databases">
        <title>Halomonas strains isolated from rhizosphere soil.</title>
        <authorList>
            <person name="Xu L."/>
            <person name="Sun J.-Q."/>
        </authorList>
    </citation>
    <scope>NUCLEOTIDE SEQUENCE [LARGE SCALE GENOMIC DNA]</scope>
    <source>
        <strain evidence="3 4">LR5S20</strain>
    </source>
</reference>
<organism evidence="3 4">
    <name type="scientific">Halomonas rhizosphaerae</name>
    <dbReference type="NCBI Taxonomy" id="3043296"/>
    <lineage>
        <taxon>Bacteria</taxon>
        <taxon>Pseudomonadati</taxon>
        <taxon>Pseudomonadota</taxon>
        <taxon>Gammaproteobacteria</taxon>
        <taxon>Oceanospirillales</taxon>
        <taxon>Halomonadaceae</taxon>
        <taxon>Halomonas</taxon>
    </lineage>
</organism>
<evidence type="ECO:0000256" key="1">
    <source>
        <dbReference type="ARBA" id="ARBA00023172"/>
    </source>
</evidence>
<evidence type="ECO:0000313" key="3">
    <source>
        <dbReference type="EMBL" id="MDI5889502.1"/>
    </source>
</evidence>
<gene>
    <name evidence="3" type="ORF">QLQ83_00125</name>
</gene>
<dbReference type="InterPro" id="IPR013762">
    <property type="entry name" value="Integrase-like_cat_sf"/>
</dbReference>
<evidence type="ECO:0000259" key="2">
    <source>
        <dbReference type="PROSITE" id="PS51898"/>
    </source>
</evidence>
<dbReference type="Gene3D" id="1.10.443.10">
    <property type="entry name" value="Intergrase catalytic core"/>
    <property type="match status" value="1"/>
</dbReference>
<sequence length="438" mass="50023">MKHFNIVGKGLRAVLIGPGGSVSEAFVEYKRYISRHPDIGMSTMEAYLNHIGIFIEFIYAASKAGISYEEQNLENLMILYQGYLLDASDSEDPTIRETACYTERKKGCTPQSLPVIESALLHFLEMIDIQVRENRKESLFSVYLPNMIERVSSKESARIRTVGWLGGVIRGGTNKNKNRRVRLFSMSRMPAKKPGLKVMDEDYAFPWNKIPELLSSCNSYRDRALYSLLAASGIRTHEALQIQFKHVARHERLDTIKIINPFIDSSGSAGLSESEMSKLRFKGRANQTAYLIEPWKTVFYKELQKYLSFEYKVNVSHNYVFQILQGKNKGRPFFLSNRKDRISTFRKLAKSIGVELPWGVSIHSLRHAWGFYMLNDFPTSNGKGLPKAIVSQMFGHVSISNTEIYAKHDEEVIIDQILRAEEEVYKHNCTYSVGVAND</sequence>
<name>A0ABT6UU71_9GAMM</name>
<dbReference type="RefSeq" id="WP_282733554.1">
    <property type="nucleotide sequence ID" value="NZ_JASCQP010000002.1"/>
</dbReference>
<comment type="caution">
    <text evidence="3">The sequence shown here is derived from an EMBL/GenBank/DDBJ whole genome shotgun (WGS) entry which is preliminary data.</text>
</comment>
<evidence type="ECO:0000313" key="4">
    <source>
        <dbReference type="Proteomes" id="UP001225957"/>
    </source>
</evidence>
<protein>
    <submittedName>
        <fullName evidence="3">Site-specific integrase</fullName>
    </submittedName>
</protein>
<dbReference type="CDD" id="cd00397">
    <property type="entry name" value="DNA_BRE_C"/>
    <property type="match status" value="1"/>
</dbReference>
<keyword evidence="4" id="KW-1185">Reference proteome</keyword>
<dbReference type="SUPFAM" id="SSF56349">
    <property type="entry name" value="DNA breaking-rejoining enzymes"/>
    <property type="match status" value="1"/>
</dbReference>